<gene>
    <name evidence="2" type="ORF">Glove_134g163</name>
</gene>
<feature type="region of interest" description="Disordered" evidence="1">
    <location>
        <begin position="198"/>
        <end position="222"/>
    </location>
</feature>
<reference evidence="2 3" key="1">
    <citation type="submission" date="2018-08" db="EMBL/GenBank/DDBJ databases">
        <title>Genome and evolution of the arbuscular mycorrhizal fungus Diversispora epigaea (formerly Glomus versiforme) and its bacterial endosymbionts.</title>
        <authorList>
            <person name="Sun X."/>
            <person name="Fei Z."/>
            <person name="Harrison M."/>
        </authorList>
    </citation>
    <scope>NUCLEOTIDE SEQUENCE [LARGE SCALE GENOMIC DNA]</scope>
    <source>
        <strain evidence="2 3">IT104</strain>
    </source>
</reference>
<accession>A0A397IX45</accession>
<dbReference type="Proteomes" id="UP000266861">
    <property type="component" value="Unassembled WGS sequence"/>
</dbReference>
<dbReference type="AlphaFoldDB" id="A0A397IX45"/>
<dbReference type="OrthoDB" id="2383838at2759"/>
<dbReference type="EMBL" id="PQFF01000125">
    <property type="protein sequence ID" value="RHZ80579.1"/>
    <property type="molecule type" value="Genomic_DNA"/>
</dbReference>
<name>A0A397IX45_9GLOM</name>
<comment type="caution">
    <text evidence="2">The sequence shown here is derived from an EMBL/GenBank/DDBJ whole genome shotgun (WGS) entry which is preliminary data.</text>
</comment>
<evidence type="ECO:0000313" key="3">
    <source>
        <dbReference type="Proteomes" id="UP000266861"/>
    </source>
</evidence>
<proteinExistence type="predicted"/>
<protein>
    <submittedName>
        <fullName evidence="2">Uncharacterized protein</fullName>
    </submittedName>
</protein>
<feature type="compositionally biased region" description="Acidic residues" evidence="1">
    <location>
        <begin position="18"/>
        <end position="27"/>
    </location>
</feature>
<evidence type="ECO:0000313" key="2">
    <source>
        <dbReference type="EMBL" id="RHZ80579.1"/>
    </source>
</evidence>
<feature type="region of interest" description="Disordered" evidence="1">
    <location>
        <begin position="16"/>
        <end position="39"/>
    </location>
</feature>
<keyword evidence="3" id="KW-1185">Reference proteome</keyword>
<feature type="compositionally biased region" description="Acidic residues" evidence="1">
    <location>
        <begin position="201"/>
        <end position="210"/>
    </location>
</feature>
<sequence>MSRKCRFIRRINIHENSNEEDEDEDDNSNNAEAEEKSLTSNISHSSVLFFENMKLSNSDAENYSFNNYASDNNNICEEVEPIEFSNNAYADLMALVTNYNLSNEATNAMICFFNEHSNLPLSPLPKNAKKGHELMEKMKIPTLTSKKHKILTHNNIDYYLFYHPVLNCIKNILSISDILQNFTLRFKNFKNNFESIHENSNEEDEDEDDNSNNAEAEEKSLTSNISHSSVLFFENMKLSNSDAENYSFNNYASDNNNICEEVEPIEFSNNAYADLMALVTNYNLSNEATNAMICFFNEHSNLPLSPLPKNAKKGHELMEKMKIPTLTSKKHKILTHNNIDYYLFYHPVLNCIKNILSISDILQNFTLRFKNFKNTEASLPDGSKLLSIILYSDATTIHVPKIDFRFLRHNKSDAKQLLGYFSILKAKDKFEKKSQDFKNLVYLTFHNSMKFLLDPLFAKKGIDLEVDNETYWFFPRTSTIICDWPEATIFSLVYKSTNSNFPCHFCLISKILLSNTDLSDITFCNNENMQKYFYNDVRQDVTLLQKQNSSLVGKINDRLSKIPQFQKFQMFTNGLQSISRMTVKEYRILMKVMIFVVDNLYEENKNNVEDFVENRKLSEIYHIFKSIRQFGAINGYTTETYESLHKDFVKIPYQMSNKKNVKDQIMKTLKRQDIINVINKKQKKKKPTKLLNFSSKLFETKLTEAYIYFCEKINDPNINDNMIKGFDQFLECFDDFLENILEIKDIKECDIIIYGTTTLENGSIIRVKNKFHDKPWFSNVTISMDSNESSDYQFDEGLCYGKILLMVKIEIKEKSPLNLALVQWYDFKFQKNFYLYNCSLLKLVELYNLIPIETIDNIVHIIPRFDKDNEYFVNKYIL</sequence>
<organism evidence="2 3">
    <name type="scientific">Diversispora epigaea</name>
    <dbReference type="NCBI Taxonomy" id="1348612"/>
    <lineage>
        <taxon>Eukaryota</taxon>
        <taxon>Fungi</taxon>
        <taxon>Fungi incertae sedis</taxon>
        <taxon>Mucoromycota</taxon>
        <taxon>Glomeromycotina</taxon>
        <taxon>Glomeromycetes</taxon>
        <taxon>Diversisporales</taxon>
        <taxon>Diversisporaceae</taxon>
        <taxon>Diversispora</taxon>
    </lineage>
</organism>
<evidence type="ECO:0000256" key="1">
    <source>
        <dbReference type="SAM" id="MobiDB-lite"/>
    </source>
</evidence>